<comment type="similarity">
    <text evidence="2">Belongs to the nucleobase:cation symporter-2 (NCS2) (TC 2.A.40) family.</text>
</comment>
<evidence type="ECO:0000313" key="10">
    <source>
        <dbReference type="EMBL" id="RIY32797.1"/>
    </source>
</evidence>
<dbReference type="Proteomes" id="UP000266258">
    <property type="component" value="Unassembled WGS sequence"/>
</dbReference>
<feature type="transmembrane region" description="Helical" evidence="9">
    <location>
        <begin position="394"/>
        <end position="414"/>
    </location>
</feature>
<feature type="transmembrane region" description="Helical" evidence="9">
    <location>
        <begin position="331"/>
        <end position="352"/>
    </location>
</feature>
<dbReference type="AlphaFoldDB" id="A0A3A1Y9K8"/>
<evidence type="ECO:0000256" key="9">
    <source>
        <dbReference type="SAM" id="Phobius"/>
    </source>
</evidence>
<keyword evidence="4" id="KW-1003">Cell membrane</keyword>
<dbReference type="GO" id="GO:0042907">
    <property type="term" value="F:xanthine transmembrane transporter activity"/>
    <property type="evidence" value="ECO:0007669"/>
    <property type="project" value="TreeGrafter"/>
</dbReference>
<organism evidence="10 11">
    <name type="scientific">Psittacicella melopsittaci</name>
    <dbReference type="NCBI Taxonomy" id="2028576"/>
    <lineage>
        <taxon>Bacteria</taxon>
        <taxon>Pseudomonadati</taxon>
        <taxon>Pseudomonadota</taxon>
        <taxon>Gammaproteobacteria</taxon>
        <taxon>Pasteurellales</taxon>
        <taxon>Psittacicellaceae</taxon>
        <taxon>Psittacicella</taxon>
    </lineage>
</organism>
<dbReference type="GO" id="GO:0005886">
    <property type="term" value="C:plasma membrane"/>
    <property type="evidence" value="ECO:0007669"/>
    <property type="project" value="UniProtKB-SubCell"/>
</dbReference>
<feature type="transmembrane region" description="Helical" evidence="9">
    <location>
        <begin position="101"/>
        <end position="123"/>
    </location>
</feature>
<evidence type="ECO:0000256" key="6">
    <source>
        <dbReference type="ARBA" id="ARBA00022989"/>
    </source>
</evidence>
<gene>
    <name evidence="10" type="ORF">CJP74_03620</name>
</gene>
<feature type="region of interest" description="Disordered" evidence="8">
    <location>
        <begin position="438"/>
        <end position="465"/>
    </location>
</feature>
<feature type="transmembrane region" description="Helical" evidence="9">
    <location>
        <begin position="221"/>
        <end position="239"/>
    </location>
</feature>
<reference evidence="10 11" key="1">
    <citation type="submission" date="2017-08" db="EMBL/GenBank/DDBJ databases">
        <title>Reclassification of Bisgaard taxon 37 and 44.</title>
        <authorList>
            <person name="Christensen H."/>
        </authorList>
    </citation>
    <scope>NUCLEOTIDE SEQUENCE [LARGE SCALE GENOMIC DNA]</scope>
    <source>
        <strain evidence="10 11">B96_4</strain>
    </source>
</reference>
<evidence type="ECO:0000256" key="8">
    <source>
        <dbReference type="SAM" id="MobiDB-lite"/>
    </source>
</evidence>
<evidence type="ECO:0000256" key="4">
    <source>
        <dbReference type="ARBA" id="ARBA00022475"/>
    </source>
</evidence>
<dbReference type="Pfam" id="PF00860">
    <property type="entry name" value="Xan_ur_permease"/>
    <property type="match status" value="1"/>
</dbReference>
<dbReference type="EMBL" id="NRJH01000029">
    <property type="protein sequence ID" value="RIY32797.1"/>
    <property type="molecule type" value="Genomic_DNA"/>
</dbReference>
<feature type="transmembrane region" description="Helical" evidence="9">
    <location>
        <begin position="130"/>
        <end position="152"/>
    </location>
</feature>
<dbReference type="PANTHER" id="PTHR42810:SF4">
    <property type="entry name" value="URIC ACID TRANSPORTER UACT"/>
    <property type="match status" value="1"/>
</dbReference>
<feature type="transmembrane region" description="Helical" evidence="9">
    <location>
        <begin position="364"/>
        <end position="382"/>
    </location>
</feature>
<dbReference type="PANTHER" id="PTHR42810">
    <property type="entry name" value="PURINE PERMEASE C1399.01C-RELATED"/>
    <property type="match status" value="1"/>
</dbReference>
<name>A0A3A1Y9K8_9GAMM</name>
<evidence type="ECO:0000313" key="11">
    <source>
        <dbReference type="Proteomes" id="UP000266258"/>
    </source>
</evidence>
<dbReference type="NCBIfam" id="TIGR00801">
    <property type="entry name" value="ncs2"/>
    <property type="match status" value="1"/>
</dbReference>
<proteinExistence type="inferred from homology"/>
<keyword evidence="5 9" id="KW-0812">Transmembrane</keyword>
<accession>A0A3A1Y9K8</accession>
<evidence type="ECO:0000256" key="1">
    <source>
        <dbReference type="ARBA" id="ARBA00004651"/>
    </source>
</evidence>
<evidence type="ECO:0000256" key="2">
    <source>
        <dbReference type="ARBA" id="ARBA00008821"/>
    </source>
</evidence>
<dbReference type="InterPro" id="IPR006042">
    <property type="entry name" value="Xan_ur_permease"/>
</dbReference>
<sequence length="465" mass="49708">MAKEKVSLGQEPIYDIKNLSIGKKFLLGLQHTFAMFGATVLVPILTGLDVSTTLLMMGVGTLLFHLITGGKVPIFLGSSFAFLAGYAAVAPNKDPEHLSMALGGVFIAGIVYAIFAVLIYVFGVKRIMRFFPPVVTGPIVICIGLTLAPTAINMASTDWALASLAIAIIIVTTIWGRGMMKIIPLLLGIFGSYLIALVLGLVDTSRFDNLEPFHLPLHTEYFATFNLSAIITIVPIVLATTMEHIGDISAVSATTNRNYIVKPGLHRTLFGDAAATMVGSYFGAPACTTYGENTGVLALTKVYDPRVTRYAAMFAIVFAFVPFISDVINSIPTAIIGGVSLILYGMISAIGVRNVVENQVDLTKSRNLIIAAVILVTGLGFAEKGLDFHVGETHITLSGLAIAAICGIVLNAILPGNDYRFKVQQPQEYGKALSLSASDSTYDGLNPQPEDNEDDDGNLKQQKKK</sequence>
<comment type="subcellular location">
    <subcellularLocation>
        <location evidence="1">Cell membrane</location>
        <topology evidence="1">Multi-pass membrane protein</topology>
    </subcellularLocation>
</comment>
<feature type="transmembrane region" description="Helical" evidence="9">
    <location>
        <begin position="72"/>
        <end position="89"/>
    </location>
</feature>
<evidence type="ECO:0000256" key="5">
    <source>
        <dbReference type="ARBA" id="ARBA00022692"/>
    </source>
</evidence>
<keyword evidence="7 9" id="KW-0472">Membrane</keyword>
<keyword evidence="11" id="KW-1185">Reference proteome</keyword>
<protein>
    <submittedName>
        <fullName evidence="10">ABC transporter permease</fullName>
    </submittedName>
</protein>
<keyword evidence="6 9" id="KW-1133">Transmembrane helix</keyword>
<evidence type="ECO:0000256" key="3">
    <source>
        <dbReference type="ARBA" id="ARBA00022448"/>
    </source>
</evidence>
<feature type="transmembrane region" description="Helical" evidence="9">
    <location>
        <begin position="158"/>
        <end position="175"/>
    </location>
</feature>
<comment type="caution">
    <text evidence="10">The sequence shown here is derived from an EMBL/GenBank/DDBJ whole genome shotgun (WGS) entry which is preliminary data.</text>
</comment>
<feature type="transmembrane region" description="Helical" evidence="9">
    <location>
        <begin position="25"/>
        <end position="44"/>
    </location>
</feature>
<dbReference type="InterPro" id="IPR006043">
    <property type="entry name" value="NCS2"/>
</dbReference>
<evidence type="ECO:0000256" key="7">
    <source>
        <dbReference type="ARBA" id="ARBA00023136"/>
    </source>
</evidence>
<feature type="transmembrane region" description="Helical" evidence="9">
    <location>
        <begin position="307"/>
        <end position="325"/>
    </location>
</feature>
<keyword evidence="3" id="KW-0813">Transport</keyword>
<feature type="transmembrane region" description="Helical" evidence="9">
    <location>
        <begin position="182"/>
        <end position="201"/>
    </location>
</feature>
<dbReference type="OrthoDB" id="9779092at2"/>
<dbReference type="RefSeq" id="WP_119496902.1">
    <property type="nucleotide sequence ID" value="NZ_NRJH01000029.1"/>
</dbReference>